<dbReference type="EMBL" id="JRYO01000029">
    <property type="protein sequence ID" value="KHE93907.1"/>
    <property type="molecule type" value="Genomic_DNA"/>
</dbReference>
<dbReference type="eggNOG" id="ENOG5032TDV">
    <property type="taxonomic scope" value="Bacteria"/>
</dbReference>
<accession>A0A0B0ELJ3</accession>
<reference evidence="1 2" key="1">
    <citation type="submission" date="2014-10" db="EMBL/GenBank/DDBJ databases">
        <title>Draft genome of anammox bacterium scalindua brodae, obtained using differential coverage binning of sequence data from two enrichment reactors.</title>
        <authorList>
            <person name="Speth D.R."/>
            <person name="Russ L."/>
            <person name="Kartal B."/>
            <person name="Op den Camp H.J."/>
            <person name="Dutilh B.E."/>
            <person name="Jetten M.S."/>
        </authorList>
    </citation>
    <scope>NUCLEOTIDE SEQUENCE [LARGE SCALE GENOMIC DNA]</scope>
    <source>
        <strain evidence="1">RU1</strain>
    </source>
</reference>
<dbReference type="Proteomes" id="UP000030652">
    <property type="component" value="Unassembled WGS sequence"/>
</dbReference>
<sequence length="91" mass="10138">MENTVEILDQDDVLSRIHQYELERDEERVFINVREPVGGSAKGSFIAVPSLISKECGNTDYVGLGDSVEEALKDCLKRIKGQPLHQIIPQG</sequence>
<evidence type="ECO:0000313" key="1">
    <source>
        <dbReference type="EMBL" id="KHE93907.1"/>
    </source>
</evidence>
<comment type="caution">
    <text evidence="1">The sequence shown here is derived from an EMBL/GenBank/DDBJ whole genome shotgun (WGS) entry which is preliminary data.</text>
</comment>
<protein>
    <submittedName>
        <fullName evidence="1">Uncharacterized protein</fullName>
    </submittedName>
</protein>
<dbReference type="AlphaFoldDB" id="A0A0B0ELJ3"/>
<organism evidence="1 2">
    <name type="scientific">Candidatus Scalindua brodae</name>
    <dbReference type="NCBI Taxonomy" id="237368"/>
    <lineage>
        <taxon>Bacteria</taxon>
        <taxon>Pseudomonadati</taxon>
        <taxon>Planctomycetota</taxon>
        <taxon>Candidatus Brocadiia</taxon>
        <taxon>Candidatus Brocadiales</taxon>
        <taxon>Candidatus Scalinduaceae</taxon>
        <taxon>Candidatus Scalindua</taxon>
    </lineage>
</organism>
<name>A0A0B0ELJ3_9BACT</name>
<gene>
    <name evidence="1" type="ORF">SCABRO_00324</name>
</gene>
<evidence type="ECO:0000313" key="2">
    <source>
        <dbReference type="Proteomes" id="UP000030652"/>
    </source>
</evidence>
<proteinExistence type="predicted"/>